<sequence>MVWSACPRVKRVLLNIPGLINFIYLPMGTGARRPERGFNHNVRTLFSFLQMAALTTFTNVPDDVLSLIFAEAVIDDPRWMEELTGALWRVMALLPNVDRLCLRRVRLDEPVDWFPMSALRGLDLVDCTLLFTVLDCLLQAVPNVLRLAVHGGETEFVPSTDEPAEEEPSLHHLPQALSALYLDTRQALNADRGGQWFVSAGNLQQLTLGMMGDRGWWSGVDIIDASAASLQVLTLALNHLGEFWDINLDLYDCEALEHVTLSLAITEDGDELLYLWRALSHLDSQRLQSVKVHIHLLSGHFEFQVLSDVEMRLWDIDALLVRRLGGKAGAEVCVHLHFYLRTGHDETARALWNCFQGLAGDRAVLLVEAITRHEYVMESIEAV</sequence>
<dbReference type="AlphaFoldDB" id="A0A284RZB2"/>
<dbReference type="OMA" id="LWDIDAL"/>
<evidence type="ECO:0000313" key="1">
    <source>
        <dbReference type="EMBL" id="SJL14099.1"/>
    </source>
</evidence>
<dbReference type="OrthoDB" id="10379544at2759"/>
<proteinExistence type="predicted"/>
<name>A0A284RZB2_ARMOS</name>
<dbReference type="SUPFAM" id="SSF52047">
    <property type="entry name" value="RNI-like"/>
    <property type="match status" value="1"/>
</dbReference>
<evidence type="ECO:0008006" key="3">
    <source>
        <dbReference type="Google" id="ProtNLM"/>
    </source>
</evidence>
<gene>
    <name evidence="1" type="ORF">ARMOST_17554</name>
</gene>
<reference evidence="2" key="1">
    <citation type="journal article" date="2017" name="Nat. Ecol. Evol.">
        <title>Genome expansion and lineage-specific genetic innovations in the forest pathogenic fungi Armillaria.</title>
        <authorList>
            <person name="Sipos G."/>
            <person name="Prasanna A.N."/>
            <person name="Walter M.C."/>
            <person name="O'Connor E."/>
            <person name="Balint B."/>
            <person name="Krizsan K."/>
            <person name="Kiss B."/>
            <person name="Hess J."/>
            <person name="Varga T."/>
            <person name="Slot J."/>
            <person name="Riley R."/>
            <person name="Boka B."/>
            <person name="Rigling D."/>
            <person name="Barry K."/>
            <person name="Lee J."/>
            <person name="Mihaltcheva S."/>
            <person name="LaButti K."/>
            <person name="Lipzen A."/>
            <person name="Waldron R."/>
            <person name="Moloney N.M."/>
            <person name="Sperisen C."/>
            <person name="Kredics L."/>
            <person name="Vagvoelgyi C."/>
            <person name="Patrignani A."/>
            <person name="Fitzpatrick D."/>
            <person name="Nagy I."/>
            <person name="Doyle S."/>
            <person name="Anderson J.B."/>
            <person name="Grigoriev I.V."/>
            <person name="Gueldener U."/>
            <person name="Muensterkoetter M."/>
            <person name="Nagy L.G."/>
        </authorList>
    </citation>
    <scope>NUCLEOTIDE SEQUENCE [LARGE SCALE GENOMIC DNA]</scope>
    <source>
        <strain evidence="2">C18/9</strain>
    </source>
</reference>
<organism evidence="1 2">
    <name type="scientific">Armillaria ostoyae</name>
    <name type="common">Armillaria root rot fungus</name>
    <dbReference type="NCBI Taxonomy" id="47428"/>
    <lineage>
        <taxon>Eukaryota</taxon>
        <taxon>Fungi</taxon>
        <taxon>Dikarya</taxon>
        <taxon>Basidiomycota</taxon>
        <taxon>Agaricomycotina</taxon>
        <taxon>Agaricomycetes</taxon>
        <taxon>Agaricomycetidae</taxon>
        <taxon>Agaricales</taxon>
        <taxon>Marasmiineae</taxon>
        <taxon>Physalacriaceae</taxon>
        <taxon>Armillaria</taxon>
    </lineage>
</organism>
<keyword evidence="2" id="KW-1185">Reference proteome</keyword>
<dbReference type="EMBL" id="FUEG01000022">
    <property type="protein sequence ID" value="SJL14099.1"/>
    <property type="molecule type" value="Genomic_DNA"/>
</dbReference>
<dbReference type="Proteomes" id="UP000219338">
    <property type="component" value="Unassembled WGS sequence"/>
</dbReference>
<evidence type="ECO:0000313" key="2">
    <source>
        <dbReference type="Proteomes" id="UP000219338"/>
    </source>
</evidence>
<protein>
    <recommendedName>
        <fullName evidence="3">F-box domain-containing protein</fullName>
    </recommendedName>
</protein>
<accession>A0A284RZB2</accession>